<dbReference type="STRING" id="317577.GCA_000419625_00078"/>
<dbReference type="Proteomes" id="UP000259030">
    <property type="component" value="Chromosome"/>
</dbReference>
<dbReference type="KEGG" id="dfc:DFI_05355"/>
<dbReference type="RefSeq" id="WP_081425783.1">
    <property type="nucleotide sequence ID" value="NZ_CP021081.1"/>
</dbReference>
<proteinExistence type="predicted"/>
<gene>
    <name evidence="1" type="ORF">DFI_05355</name>
</gene>
<keyword evidence="2" id="KW-1185">Reference proteome</keyword>
<protein>
    <submittedName>
        <fullName evidence="1">Uncharacterized protein</fullName>
    </submittedName>
</protein>
<name>A0A221SZG6_9DEIO</name>
<sequence length="224" mass="24096">MPVRLNLAALSDAELAALLGDEALQARYPEVSRARLEARPLPGPVWPLDPWVAPGSGQPGQGWGATPGQTRALNDLHAALGALGAAAQGPCQLSLERRFSHACGYLLGPDTAVTVRWDESPDGRDAPPFVEVLSWLRDDASGVEGVLTTNRPALPSPVPTELVAVRHLPGAALPELLEAHRLHLARHGRGLKLPAEGGWAAAWERLHRRNVDAWDRRGLLLRED</sequence>
<dbReference type="AlphaFoldDB" id="A0A221SZG6"/>
<evidence type="ECO:0000313" key="1">
    <source>
        <dbReference type="EMBL" id="ASN82034.1"/>
    </source>
</evidence>
<organism evidence="1 2">
    <name type="scientific">Deinococcus ficus</name>
    <dbReference type="NCBI Taxonomy" id="317577"/>
    <lineage>
        <taxon>Bacteria</taxon>
        <taxon>Thermotogati</taxon>
        <taxon>Deinococcota</taxon>
        <taxon>Deinococci</taxon>
        <taxon>Deinococcales</taxon>
        <taxon>Deinococcaceae</taxon>
        <taxon>Deinococcus</taxon>
    </lineage>
</organism>
<accession>A0A221SZG6</accession>
<dbReference type="EMBL" id="CP021081">
    <property type="protein sequence ID" value="ASN82034.1"/>
    <property type="molecule type" value="Genomic_DNA"/>
</dbReference>
<evidence type="ECO:0000313" key="2">
    <source>
        <dbReference type="Proteomes" id="UP000259030"/>
    </source>
</evidence>
<reference evidence="1 2" key="1">
    <citation type="submission" date="2017-05" db="EMBL/GenBank/DDBJ databases">
        <title>The complete genome sequence of Deinococcus ficus isolated from the rhizosphere of the Ficus religiosa L. in Taiwan.</title>
        <authorList>
            <person name="Wu K.-M."/>
            <person name="Liao T.-L."/>
            <person name="Liu Y.-M."/>
            <person name="Young C.-C."/>
            <person name="Tsai S.-F."/>
        </authorList>
    </citation>
    <scope>NUCLEOTIDE SEQUENCE [LARGE SCALE GENOMIC DNA]</scope>
    <source>
        <strain evidence="1 2">CC-FR2-10</strain>
    </source>
</reference>